<reference evidence="8 9" key="1">
    <citation type="journal article" date="2016" name="Nat. Commun.">
        <title>Thousands of microbial genomes shed light on interconnected biogeochemical processes in an aquifer system.</title>
        <authorList>
            <person name="Anantharaman K."/>
            <person name="Brown C.T."/>
            <person name="Hug L.A."/>
            <person name="Sharon I."/>
            <person name="Castelle C.J."/>
            <person name="Probst A.J."/>
            <person name="Thomas B.C."/>
            <person name="Singh A."/>
            <person name="Wilkins M.J."/>
            <person name="Karaoz U."/>
            <person name="Brodie E.L."/>
            <person name="Williams K.H."/>
            <person name="Hubbard S.S."/>
            <person name="Banfield J.F."/>
        </authorList>
    </citation>
    <scope>NUCLEOTIDE SEQUENCE [LARGE SCALE GENOMIC DNA]</scope>
</reference>
<evidence type="ECO:0000256" key="3">
    <source>
        <dbReference type="ARBA" id="ARBA00022896"/>
    </source>
</evidence>
<evidence type="ECO:0000256" key="6">
    <source>
        <dbReference type="ARBA" id="ARBA00023004"/>
    </source>
</evidence>
<sequence length="207" mass="24482">MVLNQWLTEKYLNPETRQNLRRQFLQNRPFPHLQLSHFLQEEKVRELLAALQNEPFLRKDSDLFTFFQTADLKNTKNKIVREFYQLLASAEFTTLLSDLAGVKLQPKKVDISATLYANTHHLLPHDDRLENRRIAFMYYLSTLKKKDGGALCFYQQKKNQPTTVTKRLPPVFNTFTFFLVSQHSFHQVEEVRTDTPRLALGGWFYDQ</sequence>
<name>A0A1F8EE94_9BACT</name>
<dbReference type="GO" id="GO:0031543">
    <property type="term" value="F:peptidyl-proline dioxygenase activity"/>
    <property type="evidence" value="ECO:0007669"/>
    <property type="project" value="TreeGrafter"/>
</dbReference>
<evidence type="ECO:0000256" key="4">
    <source>
        <dbReference type="ARBA" id="ARBA00022964"/>
    </source>
</evidence>
<dbReference type="PANTHER" id="PTHR12117">
    <property type="entry name" value="HISTONE ACETYLTRANSFERASE COMPLEX"/>
    <property type="match status" value="1"/>
</dbReference>
<dbReference type="Proteomes" id="UP000176893">
    <property type="component" value="Unassembled WGS sequence"/>
</dbReference>
<evidence type="ECO:0000259" key="7">
    <source>
        <dbReference type="PROSITE" id="PS51471"/>
    </source>
</evidence>
<dbReference type="GO" id="GO:0005737">
    <property type="term" value="C:cytoplasm"/>
    <property type="evidence" value="ECO:0007669"/>
    <property type="project" value="TreeGrafter"/>
</dbReference>
<accession>A0A1F8EE94</accession>
<dbReference type="InterPro" id="IPR051842">
    <property type="entry name" value="uS12_prolyl_hydroxylase"/>
</dbReference>
<keyword evidence="4" id="KW-0223">Dioxygenase</keyword>
<evidence type="ECO:0000313" key="9">
    <source>
        <dbReference type="Proteomes" id="UP000176893"/>
    </source>
</evidence>
<organism evidence="8 9">
    <name type="scientific">Candidatus Yanofskybacteria bacterium RIFCSPHIGHO2_01_FULL_41_26</name>
    <dbReference type="NCBI Taxonomy" id="1802661"/>
    <lineage>
        <taxon>Bacteria</taxon>
        <taxon>Candidatus Yanofskyibacteriota</taxon>
    </lineage>
</organism>
<gene>
    <name evidence="8" type="ORF">A2649_01685</name>
</gene>
<dbReference type="GO" id="GO:0005506">
    <property type="term" value="F:iron ion binding"/>
    <property type="evidence" value="ECO:0007669"/>
    <property type="project" value="InterPro"/>
</dbReference>
<dbReference type="PANTHER" id="PTHR12117:SF0">
    <property type="entry name" value="PROLYL 3-HYDROXYLASE OGFOD1"/>
    <property type="match status" value="1"/>
</dbReference>
<comment type="cofactor">
    <cofactor evidence="1">
        <name>L-ascorbate</name>
        <dbReference type="ChEBI" id="CHEBI:38290"/>
    </cofactor>
</comment>
<keyword evidence="5" id="KW-0560">Oxidoreductase</keyword>
<dbReference type="SMART" id="SM00702">
    <property type="entry name" value="P4Hc"/>
    <property type="match status" value="1"/>
</dbReference>
<dbReference type="AlphaFoldDB" id="A0A1F8EE94"/>
<dbReference type="GO" id="GO:0006449">
    <property type="term" value="P:regulation of translational termination"/>
    <property type="evidence" value="ECO:0007669"/>
    <property type="project" value="TreeGrafter"/>
</dbReference>
<protein>
    <recommendedName>
        <fullName evidence="7">Fe2OG dioxygenase domain-containing protein</fullName>
    </recommendedName>
</protein>
<keyword evidence="2" id="KW-0479">Metal-binding</keyword>
<evidence type="ECO:0000313" key="8">
    <source>
        <dbReference type="EMBL" id="OGM99120.1"/>
    </source>
</evidence>
<dbReference type="GO" id="GO:0031418">
    <property type="term" value="F:L-ascorbic acid binding"/>
    <property type="evidence" value="ECO:0007669"/>
    <property type="project" value="UniProtKB-KW"/>
</dbReference>
<dbReference type="InterPro" id="IPR006620">
    <property type="entry name" value="Pro_4_hyd_alph"/>
</dbReference>
<dbReference type="InterPro" id="IPR005123">
    <property type="entry name" value="Oxoglu/Fe-dep_dioxygenase_dom"/>
</dbReference>
<evidence type="ECO:0000256" key="2">
    <source>
        <dbReference type="ARBA" id="ARBA00022723"/>
    </source>
</evidence>
<dbReference type="Gene3D" id="2.60.120.620">
    <property type="entry name" value="q2cbj1_9rhob like domain"/>
    <property type="match status" value="1"/>
</dbReference>
<dbReference type="PROSITE" id="PS51471">
    <property type="entry name" value="FE2OG_OXY"/>
    <property type="match status" value="1"/>
</dbReference>
<comment type="caution">
    <text evidence="8">The sequence shown here is derived from an EMBL/GenBank/DDBJ whole genome shotgun (WGS) entry which is preliminary data.</text>
</comment>
<dbReference type="InterPro" id="IPR039558">
    <property type="entry name" value="TPA1/OFD1_N"/>
</dbReference>
<dbReference type="STRING" id="1802661.A2649_01685"/>
<keyword evidence="3" id="KW-0847">Vitamin C</keyword>
<dbReference type="Pfam" id="PF13661">
    <property type="entry name" value="2OG-FeII_Oxy_4"/>
    <property type="match status" value="1"/>
</dbReference>
<proteinExistence type="predicted"/>
<evidence type="ECO:0000256" key="5">
    <source>
        <dbReference type="ARBA" id="ARBA00023002"/>
    </source>
</evidence>
<dbReference type="EMBL" id="MGJB01000004">
    <property type="protein sequence ID" value="OGM99120.1"/>
    <property type="molecule type" value="Genomic_DNA"/>
</dbReference>
<evidence type="ECO:0000256" key="1">
    <source>
        <dbReference type="ARBA" id="ARBA00001961"/>
    </source>
</evidence>
<keyword evidence="6" id="KW-0408">Iron</keyword>
<feature type="domain" description="Fe2OG dioxygenase" evidence="7">
    <location>
        <begin position="107"/>
        <end position="206"/>
    </location>
</feature>